<accession>A0ABM8BUK3</accession>
<keyword evidence="2" id="KW-1185">Reference proteome</keyword>
<organism evidence="1 2">
    <name type="scientific">Spiroplasma ixodetis</name>
    <dbReference type="NCBI Taxonomy" id="2141"/>
    <lineage>
        <taxon>Bacteria</taxon>
        <taxon>Bacillati</taxon>
        <taxon>Mycoplasmatota</taxon>
        <taxon>Mollicutes</taxon>
        <taxon>Entomoplasmatales</taxon>
        <taxon>Spiroplasmataceae</taxon>
        <taxon>Spiroplasma</taxon>
    </lineage>
</organism>
<dbReference type="Proteomes" id="UP001163387">
    <property type="component" value="Chromosome"/>
</dbReference>
<dbReference type="RefSeq" id="WP_281749471.1">
    <property type="nucleotide sequence ID" value="NZ_AP026933.1"/>
</dbReference>
<gene>
    <name evidence="1" type="ORF">SHM_11520</name>
</gene>
<sequence length="81" mass="9198">MIILPTLFENKDEIEILSPFPKAIHTSNDIRTIILRQYPNVKSKHIIVSDPESNVALIVGDNDVYQGWIKVAVKKLEIKGE</sequence>
<name>A0ABM8BUK3_9MOLU</name>
<protein>
    <submittedName>
        <fullName evidence="1">Uncharacterized protein</fullName>
    </submittedName>
</protein>
<dbReference type="EMBL" id="AP026933">
    <property type="protein sequence ID" value="BDT03506.1"/>
    <property type="molecule type" value="Genomic_DNA"/>
</dbReference>
<evidence type="ECO:0000313" key="1">
    <source>
        <dbReference type="EMBL" id="BDT03506.1"/>
    </source>
</evidence>
<reference evidence="1 2" key="1">
    <citation type="journal article" date="2022" name="Front. Microbiol.">
        <title>Male-killing mechanisms vary between Spiroplasma species.</title>
        <authorList>
            <person name="Arai H."/>
            <person name="Inoue M."/>
            <person name="Kageyama D."/>
        </authorList>
    </citation>
    <scope>NUCLEOTIDE SEQUENCE [LARGE SCALE GENOMIC DNA]</scope>
    <source>
        <strain evidence="2">sHm</strain>
    </source>
</reference>
<proteinExistence type="predicted"/>
<evidence type="ECO:0000313" key="2">
    <source>
        <dbReference type="Proteomes" id="UP001163387"/>
    </source>
</evidence>